<reference evidence="3" key="1">
    <citation type="journal article" date="2014" name="Int. J. Syst. Evol. Microbiol.">
        <title>Complete genome sequence of Corynebacterium casei LMG S-19264T (=DSM 44701T), isolated from a smear-ripened cheese.</title>
        <authorList>
            <consortium name="US DOE Joint Genome Institute (JGI-PGF)"/>
            <person name="Walter F."/>
            <person name="Albersmeier A."/>
            <person name="Kalinowski J."/>
            <person name="Ruckert C."/>
        </authorList>
    </citation>
    <scope>NUCLEOTIDE SEQUENCE</scope>
    <source>
        <strain evidence="3">KCTC 42650</strain>
    </source>
</reference>
<evidence type="ECO:0000313" key="3">
    <source>
        <dbReference type="EMBL" id="GHF50196.1"/>
    </source>
</evidence>
<reference evidence="3" key="2">
    <citation type="submission" date="2020-09" db="EMBL/GenBank/DDBJ databases">
        <authorList>
            <person name="Sun Q."/>
            <person name="Kim S."/>
        </authorList>
    </citation>
    <scope>NUCLEOTIDE SEQUENCE</scope>
    <source>
        <strain evidence="3">KCTC 42650</strain>
    </source>
</reference>
<feature type="signal peptide" evidence="2">
    <location>
        <begin position="1"/>
        <end position="22"/>
    </location>
</feature>
<keyword evidence="1" id="KW-0472">Membrane</keyword>
<evidence type="ECO:0000313" key="4">
    <source>
        <dbReference type="Proteomes" id="UP000626220"/>
    </source>
</evidence>
<feature type="chain" id="PRO_5035201696" description="PEP-CTERM protein-sorting domain-containing protein" evidence="2">
    <location>
        <begin position="23"/>
        <end position="193"/>
    </location>
</feature>
<proteinExistence type="predicted"/>
<accession>A0A8J3M9M9</accession>
<organism evidence="3 4">
    <name type="scientific">Seohaeicola zhoushanensis</name>
    <dbReference type="NCBI Taxonomy" id="1569283"/>
    <lineage>
        <taxon>Bacteria</taxon>
        <taxon>Pseudomonadati</taxon>
        <taxon>Pseudomonadota</taxon>
        <taxon>Alphaproteobacteria</taxon>
        <taxon>Rhodobacterales</taxon>
        <taxon>Roseobacteraceae</taxon>
        <taxon>Seohaeicola</taxon>
    </lineage>
</organism>
<evidence type="ECO:0000256" key="2">
    <source>
        <dbReference type="SAM" id="SignalP"/>
    </source>
</evidence>
<protein>
    <recommendedName>
        <fullName evidence="5">PEP-CTERM protein-sorting domain-containing protein</fullName>
    </recommendedName>
</protein>
<name>A0A8J3M9M9_9RHOB</name>
<keyword evidence="4" id="KW-1185">Reference proteome</keyword>
<feature type="transmembrane region" description="Helical" evidence="1">
    <location>
        <begin position="171"/>
        <end position="189"/>
    </location>
</feature>
<keyword evidence="1" id="KW-1133">Transmembrane helix</keyword>
<gene>
    <name evidence="3" type="ORF">GCM10017056_22350</name>
</gene>
<dbReference type="RefSeq" id="WP_189680172.1">
    <property type="nucleotide sequence ID" value="NZ_BNCJ01000005.1"/>
</dbReference>
<evidence type="ECO:0008006" key="5">
    <source>
        <dbReference type="Google" id="ProtNLM"/>
    </source>
</evidence>
<dbReference type="AlphaFoldDB" id="A0A8J3M9M9"/>
<keyword evidence="1" id="KW-0812">Transmembrane</keyword>
<sequence length="193" mass="20859">MRRAVIAIVAAALTSAAGAASAATVEATDSALIKGNDARKVGLARFTRWVGNLDLYEEGFTVYKIERLAKRKKSAGDFSVSYDQKKRRSGSWSWEGEDEISFVAYHAKSYFTAQYFEPGIYGNSFTSADLGMTNGAGKGRRIKHITLFGVDGVLKDRTASASFVVDEPEPVPLPAGALLLISGLGLMALRRRT</sequence>
<evidence type="ECO:0000256" key="1">
    <source>
        <dbReference type="SAM" id="Phobius"/>
    </source>
</evidence>
<dbReference type="Proteomes" id="UP000626220">
    <property type="component" value="Unassembled WGS sequence"/>
</dbReference>
<keyword evidence="2" id="KW-0732">Signal</keyword>
<comment type="caution">
    <text evidence="3">The sequence shown here is derived from an EMBL/GenBank/DDBJ whole genome shotgun (WGS) entry which is preliminary data.</text>
</comment>
<dbReference type="EMBL" id="BNCJ01000005">
    <property type="protein sequence ID" value="GHF50196.1"/>
    <property type="molecule type" value="Genomic_DNA"/>
</dbReference>